<dbReference type="Gene3D" id="1.10.630.10">
    <property type="entry name" value="Cytochrome P450"/>
    <property type="match status" value="1"/>
</dbReference>
<dbReference type="InterPro" id="IPR001128">
    <property type="entry name" value="Cyt_P450"/>
</dbReference>
<keyword evidence="4" id="KW-0560">Oxidoreductase</keyword>
<accession>A0A9P9EZ43</accession>
<dbReference type="PANTHER" id="PTHR46206">
    <property type="entry name" value="CYTOCHROME P450"/>
    <property type="match status" value="1"/>
</dbReference>
<keyword evidence="7" id="KW-0349">Heme</keyword>
<dbReference type="Proteomes" id="UP000717696">
    <property type="component" value="Unassembled WGS sequence"/>
</dbReference>
<evidence type="ECO:0000256" key="4">
    <source>
        <dbReference type="ARBA" id="ARBA00023002"/>
    </source>
</evidence>
<evidence type="ECO:0000313" key="8">
    <source>
        <dbReference type="EMBL" id="KAH7147170.1"/>
    </source>
</evidence>
<keyword evidence="5 7" id="KW-0408">Iron</keyword>
<dbReference type="Pfam" id="PF00067">
    <property type="entry name" value="p450"/>
    <property type="match status" value="1"/>
</dbReference>
<evidence type="ECO:0000256" key="1">
    <source>
        <dbReference type="ARBA" id="ARBA00001971"/>
    </source>
</evidence>
<dbReference type="GO" id="GO:0016705">
    <property type="term" value="F:oxidoreductase activity, acting on paired donors, with incorporation or reduction of molecular oxygen"/>
    <property type="evidence" value="ECO:0007669"/>
    <property type="project" value="InterPro"/>
</dbReference>
<evidence type="ECO:0000256" key="3">
    <source>
        <dbReference type="ARBA" id="ARBA00022723"/>
    </source>
</evidence>
<dbReference type="SUPFAM" id="SSF48264">
    <property type="entry name" value="Cytochrome P450"/>
    <property type="match status" value="1"/>
</dbReference>
<protein>
    <submittedName>
        <fullName evidence="8">Cytochrome P450</fullName>
    </submittedName>
</protein>
<dbReference type="EMBL" id="JAGMUU010000008">
    <property type="protein sequence ID" value="KAH7147170.1"/>
    <property type="molecule type" value="Genomic_DNA"/>
</dbReference>
<evidence type="ECO:0000256" key="7">
    <source>
        <dbReference type="PIRSR" id="PIRSR602403-1"/>
    </source>
</evidence>
<organism evidence="8 9">
    <name type="scientific">Dactylonectria estremocensis</name>
    <dbReference type="NCBI Taxonomy" id="1079267"/>
    <lineage>
        <taxon>Eukaryota</taxon>
        <taxon>Fungi</taxon>
        <taxon>Dikarya</taxon>
        <taxon>Ascomycota</taxon>
        <taxon>Pezizomycotina</taxon>
        <taxon>Sordariomycetes</taxon>
        <taxon>Hypocreomycetidae</taxon>
        <taxon>Hypocreales</taxon>
        <taxon>Nectriaceae</taxon>
        <taxon>Dactylonectria</taxon>
    </lineage>
</organism>
<evidence type="ECO:0000256" key="2">
    <source>
        <dbReference type="ARBA" id="ARBA00010617"/>
    </source>
</evidence>
<gene>
    <name evidence="8" type="ORF">B0J13DRAFT_584493</name>
</gene>
<sequence length="306" mass="35078">MTCPAKYRVIQQKLTPTLASLTTAIKEELDLALSLEMPEMRARVLLRPEDSRNEEWLHDSGVQRKLDHHRFRSSYLSSLPRPTLLHNLSSGPRIICGIISSREAQQKTPSDAHQNILQWMMDAATGREKVPENLAQRTLILSLASIRTTAMTMTHAMYDLCAYLELYKLDSLLKESQRFNPVFRFVTFNRIFHKALSLSDGTHPAGTRIAGPSHAMLEDPVHIRENSESAQKFLFSLTDSSNMGFGYRKHACPGRFYASNEMKLVLANLLLRYKLKLPHTTERPRNITIDSDMFPDPRARLYVRKR</sequence>
<evidence type="ECO:0000256" key="5">
    <source>
        <dbReference type="ARBA" id="ARBA00023004"/>
    </source>
</evidence>
<name>A0A9P9EZ43_9HYPO</name>
<comment type="similarity">
    <text evidence="2">Belongs to the cytochrome P450 family.</text>
</comment>
<evidence type="ECO:0000313" key="9">
    <source>
        <dbReference type="Proteomes" id="UP000717696"/>
    </source>
</evidence>
<reference evidence="8" key="1">
    <citation type="journal article" date="2021" name="Nat. Commun.">
        <title>Genetic determinants of endophytism in the Arabidopsis root mycobiome.</title>
        <authorList>
            <person name="Mesny F."/>
            <person name="Miyauchi S."/>
            <person name="Thiergart T."/>
            <person name="Pickel B."/>
            <person name="Atanasova L."/>
            <person name="Karlsson M."/>
            <person name="Huettel B."/>
            <person name="Barry K.W."/>
            <person name="Haridas S."/>
            <person name="Chen C."/>
            <person name="Bauer D."/>
            <person name="Andreopoulos W."/>
            <person name="Pangilinan J."/>
            <person name="LaButti K."/>
            <person name="Riley R."/>
            <person name="Lipzen A."/>
            <person name="Clum A."/>
            <person name="Drula E."/>
            <person name="Henrissat B."/>
            <person name="Kohler A."/>
            <person name="Grigoriev I.V."/>
            <person name="Martin F.M."/>
            <person name="Hacquard S."/>
        </authorList>
    </citation>
    <scope>NUCLEOTIDE SEQUENCE</scope>
    <source>
        <strain evidence="8">MPI-CAGE-AT-0021</strain>
    </source>
</reference>
<dbReference type="PRINTS" id="PR00465">
    <property type="entry name" value="EP450IV"/>
</dbReference>
<dbReference type="InterPro" id="IPR002403">
    <property type="entry name" value="Cyt_P450_E_grp-IV"/>
</dbReference>
<dbReference type="GO" id="GO:0004497">
    <property type="term" value="F:monooxygenase activity"/>
    <property type="evidence" value="ECO:0007669"/>
    <property type="project" value="UniProtKB-KW"/>
</dbReference>
<dbReference type="GO" id="GO:0020037">
    <property type="term" value="F:heme binding"/>
    <property type="evidence" value="ECO:0007669"/>
    <property type="project" value="InterPro"/>
</dbReference>
<dbReference type="GO" id="GO:0005506">
    <property type="term" value="F:iron ion binding"/>
    <property type="evidence" value="ECO:0007669"/>
    <property type="project" value="InterPro"/>
</dbReference>
<comment type="cofactor">
    <cofactor evidence="1 7">
        <name>heme</name>
        <dbReference type="ChEBI" id="CHEBI:30413"/>
    </cofactor>
</comment>
<comment type="caution">
    <text evidence="8">The sequence shown here is derived from an EMBL/GenBank/DDBJ whole genome shotgun (WGS) entry which is preliminary data.</text>
</comment>
<dbReference type="InterPro" id="IPR036396">
    <property type="entry name" value="Cyt_P450_sf"/>
</dbReference>
<dbReference type="GO" id="GO:0016020">
    <property type="term" value="C:membrane"/>
    <property type="evidence" value="ECO:0007669"/>
    <property type="project" value="UniProtKB-SubCell"/>
</dbReference>
<keyword evidence="3 7" id="KW-0479">Metal-binding</keyword>
<dbReference type="OrthoDB" id="1844152at2759"/>
<keyword evidence="9" id="KW-1185">Reference proteome</keyword>
<dbReference type="AlphaFoldDB" id="A0A9P9EZ43"/>
<keyword evidence="6" id="KW-0503">Monooxygenase</keyword>
<evidence type="ECO:0000256" key="6">
    <source>
        <dbReference type="ARBA" id="ARBA00023033"/>
    </source>
</evidence>
<proteinExistence type="inferred from homology"/>
<dbReference type="CDD" id="cd11041">
    <property type="entry name" value="CYP503A1-like"/>
    <property type="match status" value="1"/>
</dbReference>
<feature type="binding site" description="axial binding residue" evidence="7">
    <location>
        <position position="252"/>
    </location>
    <ligand>
        <name>heme</name>
        <dbReference type="ChEBI" id="CHEBI:30413"/>
    </ligand>
    <ligandPart>
        <name>Fe</name>
        <dbReference type="ChEBI" id="CHEBI:18248"/>
    </ligandPart>
</feature>